<protein>
    <submittedName>
        <fullName evidence="1">Uncharacterized protein</fullName>
    </submittedName>
</protein>
<dbReference type="Pfam" id="PF19560">
    <property type="entry name" value="DUF6082"/>
    <property type="match status" value="1"/>
</dbReference>
<comment type="caution">
    <text evidence="1">The sequence shown here is derived from an EMBL/GenBank/DDBJ whole genome shotgun (WGS) entry which is preliminary data.</text>
</comment>
<organism evidence="1 2">
    <name type="scientific">Streptomyces antnestii</name>
    <dbReference type="NCBI Taxonomy" id="2494256"/>
    <lineage>
        <taxon>Bacteria</taxon>
        <taxon>Bacillati</taxon>
        <taxon>Actinomycetota</taxon>
        <taxon>Actinomycetes</taxon>
        <taxon>Kitasatosporales</taxon>
        <taxon>Streptomycetaceae</taxon>
        <taxon>Streptomyces</taxon>
    </lineage>
</organism>
<dbReference type="AlphaFoldDB" id="A0A3S2W1K9"/>
<keyword evidence="2" id="KW-1185">Reference proteome</keyword>
<dbReference type="Proteomes" id="UP000283128">
    <property type="component" value="Unassembled WGS sequence"/>
</dbReference>
<dbReference type="InterPro" id="IPR045728">
    <property type="entry name" value="DUF6082"/>
</dbReference>
<evidence type="ECO:0000313" key="2">
    <source>
        <dbReference type="Proteomes" id="UP000283128"/>
    </source>
</evidence>
<evidence type="ECO:0000313" key="1">
    <source>
        <dbReference type="EMBL" id="RVU29095.1"/>
    </source>
</evidence>
<dbReference type="EMBL" id="RZYA01000001">
    <property type="protein sequence ID" value="RVU29095.1"/>
    <property type="molecule type" value="Genomic_DNA"/>
</dbReference>
<proteinExistence type="predicted"/>
<dbReference type="OrthoDB" id="4238512at2"/>
<accession>A0A3S2W1K9</accession>
<reference evidence="1 2" key="1">
    <citation type="submission" date="2019-01" db="EMBL/GenBank/DDBJ databases">
        <title>Genome sequences of Streptomyces and Rhizobium isolates collected from root and soil.</title>
        <authorList>
            <person name="Chhettri S."/>
            <person name="Sevigny J.L."/>
            <person name="Sen A."/>
            <person name="Ennis N."/>
            <person name="Tisa L."/>
        </authorList>
    </citation>
    <scope>NUCLEOTIDE SEQUENCE [LARGE SCALE GENOMIC DNA]</scope>
    <source>
        <strain evidence="1 2">San01</strain>
    </source>
</reference>
<name>A0A3S2W1K9_9ACTN</name>
<sequence>MQQRREELRIRVEQLERDEVAQRRRARAHQQGMHWALLVKAIDDPSLAAVINTYSAEVPLEKLRQYFYANAWYVNLFHLQQAGLLDQEQLVGHLRDLFQSEVFVEYWRATRHNRATLPHSSDEAQLGDLAEHLLEELEEADTDVWWVVGDPPPS</sequence>
<gene>
    <name evidence="1" type="ORF">EOT10_00280</name>
</gene>